<protein>
    <submittedName>
        <fullName evidence="6">8-amino-7-oxononanoate synthase</fullName>
    </submittedName>
</protein>
<evidence type="ECO:0000313" key="6">
    <source>
        <dbReference type="EMBL" id="GEN74565.1"/>
    </source>
</evidence>
<comment type="cofactor">
    <cofactor evidence="1">
        <name>pyridoxal 5'-phosphate</name>
        <dbReference type="ChEBI" id="CHEBI:597326"/>
    </cofactor>
</comment>
<proteinExistence type="inferred from homology"/>
<comment type="caution">
    <text evidence="6">The sequence shown here is derived from an EMBL/GenBank/DDBJ whole genome shotgun (WGS) entry which is preliminary data.</text>
</comment>
<dbReference type="InterPro" id="IPR015421">
    <property type="entry name" value="PyrdxlP-dep_Trfase_major"/>
</dbReference>
<accession>A0A511YH93</accession>
<dbReference type="Gene3D" id="3.40.640.10">
    <property type="entry name" value="Type I PLP-dependent aspartate aminotransferase-like (Major domain)"/>
    <property type="match status" value="1"/>
</dbReference>
<dbReference type="GO" id="GO:0009102">
    <property type="term" value="P:biotin biosynthetic process"/>
    <property type="evidence" value="ECO:0007669"/>
    <property type="project" value="TreeGrafter"/>
</dbReference>
<dbReference type="Pfam" id="PF00155">
    <property type="entry name" value="Aminotran_1_2"/>
    <property type="match status" value="1"/>
</dbReference>
<keyword evidence="3" id="KW-0808">Transferase</keyword>
<evidence type="ECO:0000256" key="2">
    <source>
        <dbReference type="ARBA" id="ARBA00010008"/>
    </source>
</evidence>
<dbReference type="InterPro" id="IPR004839">
    <property type="entry name" value="Aminotransferase_I/II_large"/>
</dbReference>
<dbReference type="SUPFAM" id="SSF53383">
    <property type="entry name" value="PLP-dependent transferases"/>
    <property type="match status" value="1"/>
</dbReference>
<dbReference type="PANTHER" id="PTHR13693">
    <property type="entry name" value="CLASS II AMINOTRANSFERASE/8-AMINO-7-OXONONANOATE SYNTHASE"/>
    <property type="match status" value="1"/>
</dbReference>
<dbReference type="OrthoDB" id="9807157at2"/>
<keyword evidence="4" id="KW-0663">Pyridoxal phosphate</keyword>
<organism evidence="6 7">
    <name type="scientific">Chryseobacterium hagamense</name>
    <dbReference type="NCBI Taxonomy" id="395935"/>
    <lineage>
        <taxon>Bacteria</taxon>
        <taxon>Pseudomonadati</taxon>
        <taxon>Bacteroidota</taxon>
        <taxon>Flavobacteriia</taxon>
        <taxon>Flavobacteriales</taxon>
        <taxon>Weeksellaceae</taxon>
        <taxon>Chryseobacterium group</taxon>
        <taxon>Chryseobacterium</taxon>
    </lineage>
</organism>
<dbReference type="InterPro" id="IPR050087">
    <property type="entry name" value="AON_synthase_class-II"/>
</dbReference>
<dbReference type="PANTHER" id="PTHR13693:SF77">
    <property type="entry name" value="8-AMINO-7-OXONONANOATE SYNTHASE"/>
    <property type="match status" value="1"/>
</dbReference>
<dbReference type="AlphaFoldDB" id="A0A511YH93"/>
<evidence type="ECO:0000256" key="3">
    <source>
        <dbReference type="ARBA" id="ARBA00022679"/>
    </source>
</evidence>
<dbReference type="GO" id="GO:0030170">
    <property type="term" value="F:pyridoxal phosphate binding"/>
    <property type="evidence" value="ECO:0007669"/>
    <property type="project" value="InterPro"/>
</dbReference>
<feature type="domain" description="Aminotransferase class I/classII large" evidence="5">
    <location>
        <begin position="30"/>
        <end position="356"/>
    </location>
</feature>
<evidence type="ECO:0000313" key="7">
    <source>
        <dbReference type="Proteomes" id="UP000321863"/>
    </source>
</evidence>
<sequence>MMFDENHFQETLQKRRENGNFRSLKPKEEGIDFYSNDYLGLAGNTGFRNILLETVTENPGLLTGSTGSRLISGNSLAVEETETFIAQEHQCEAALLFPSGYNANLALFSTLPTRHDTVIVDEKVHRSVHDACKLSNAKKLKFRHNDCCHLEQILERQTGPCYIAIESLYSMDGDVAPVKEIAGIAGRYNARLIVDEAHAFGVFGYGLVDRYRLQNQVAATVITYGKALGAHGAAVLTNNLIRSYLVNFASPFIYTTAAQDFLWMSIRKGYEFLKANHEISGMLQYKIGIFREAQLEGPSAEDSPVRAVMVPDNDRLKNLHHRLLKDGFLTYAVCSPTVKPGTERLRICLHSFNTDDDIRSLTGLIKEFFS</sequence>
<dbReference type="GO" id="GO:0016740">
    <property type="term" value="F:transferase activity"/>
    <property type="evidence" value="ECO:0007669"/>
    <property type="project" value="UniProtKB-KW"/>
</dbReference>
<dbReference type="Gene3D" id="3.90.1150.10">
    <property type="entry name" value="Aspartate Aminotransferase, domain 1"/>
    <property type="match status" value="1"/>
</dbReference>
<comment type="similarity">
    <text evidence="2">Belongs to the class-II pyridoxal-phosphate-dependent aminotransferase family. BioF subfamily.</text>
</comment>
<dbReference type="Proteomes" id="UP000321863">
    <property type="component" value="Unassembled WGS sequence"/>
</dbReference>
<evidence type="ECO:0000256" key="1">
    <source>
        <dbReference type="ARBA" id="ARBA00001933"/>
    </source>
</evidence>
<gene>
    <name evidence="6" type="primary">bioF</name>
    <name evidence="6" type="ORF">CHA01nite_03050</name>
</gene>
<name>A0A511YH93_9FLAO</name>
<evidence type="ECO:0000256" key="4">
    <source>
        <dbReference type="ARBA" id="ARBA00022898"/>
    </source>
</evidence>
<keyword evidence="7" id="KW-1185">Reference proteome</keyword>
<dbReference type="EMBL" id="BJYJ01000001">
    <property type="protein sequence ID" value="GEN74565.1"/>
    <property type="molecule type" value="Genomic_DNA"/>
</dbReference>
<dbReference type="RefSeq" id="WP_146939454.1">
    <property type="nucleotide sequence ID" value="NZ_BJYJ01000001.1"/>
</dbReference>
<reference evidence="6 7" key="1">
    <citation type="submission" date="2019-07" db="EMBL/GenBank/DDBJ databases">
        <title>Whole genome shotgun sequence of Chryseobacterium hagamense NBRC 105253.</title>
        <authorList>
            <person name="Hosoyama A."/>
            <person name="Uohara A."/>
            <person name="Ohji S."/>
            <person name="Ichikawa N."/>
        </authorList>
    </citation>
    <scope>NUCLEOTIDE SEQUENCE [LARGE SCALE GENOMIC DNA]</scope>
    <source>
        <strain evidence="6 7">NBRC 105253</strain>
    </source>
</reference>
<dbReference type="InterPro" id="IPR015422">
    <property type="entry name" value="PyrdxlP-dep_Trfase_small"/>
</dbReference>
<evidence type="ECO:0000259" key="5">
    <source>
        <dbReference type="Pfam" id="PF00155"/>
    </source>
</evidence>
<dbReference type="InterPro" id="IPR015424">
    <property type="entry name" value="PyrdxlP-dep_Trfase"/>
</dbReference>